<reference evidence="3" key="1">
    <citation type="journal article" date="2014" name="Int. J. Syst. Evol. Microbiol.">
        <title>Complete genome sequence of Corynebacterium casei LMG S-19264T (=DSM 44701T), isolated from a smear-ripened cheese.</title>
        <authorList>
            <consortium name="US DOE Joint Genome Institute (JGI-PGF)"/>
            <person name="Walter F."/>
            <person name="Albersmeier A."/>
            <person name="Kalinowski J."/>
            <person name="Ruckert C."/>
        </authorList>
    </citation>
    <scope>NUCLEOTIDE SEQUENCE</scope>
    <source>
        <strain evidence="3">CGMCC 4.7368</strain>
    </source>
</reference>
<gene>
    <name evidence="3" type="ORF">GCM10012289_31060</name>
</gene>
<dbReference type="Proteomes" id="UP000646523">
    <property type="component" value="Unassembled WGS sequence"/>
</dbReference>
<evidence type="ECO:0000313" key="3">
    <source>
        <dbReference type="EMBL" id="GGO69595.1"/>
    </source>
</evidence>
<feature type="region of interest" description="Disordered" evidence="1">
    <location>
        <begin position="80"/>
        <end position="103"/>
    </location>
</feature>
<organism evidence="3 4">
    <name type="scientific">Nonomuraea cavernae</name>
    <dbReference type="NCBI Taxonomy" id="2045107"/>
    <lineage>
        <taxon>Bacteria</taxon>
        <taxon>Bacillati</taxon>
        <taxon>Actinomycetota</taxon>
        <taxon>Actinomycetes</taxon>
        <taxon>Streptosporangiales</taxon>
        <taxon>Streptosporangiaceae</taxon>
        <taxon>Nonomuraea</taxon>
    </lineage>
</organism>
<keyword evidence="4" id="KW-1185">Reference proteome</keyword>
<keyword evidence="2" id="KW-0732">Signal</keyword>
<evidence type="ECO:0000256" key="1">
    <source>
        <dbReference type="SAM" id="MobiDB-lite"/>
    </source>
</evidence>
<accession>A0A917YY58</accession>
<comment type="caution">
    <text evidence="3">The sequence shown here is derived from an EMBL/GenBank/DDBJ whole genome shotgun (WGS) entry which is preliminary data.</text>
</comment>
<dbReference type="AlphaFoldDB" id="A0A917YY58"/>
<dbReference type="RefSeq" id="WP_189124811.1">
    <property type="nucleotide sequence ID" value="NZ_BMNH01000008.1"/>
</dbReference>
<proteinExistence type="predicted"/>
<feature type="chain" id="PRO_5039695755" evidence="2">
    <location>
        <begin position="29"/>
        <end position="103"/>
    </location>
</feature>
<dbReference type="EMBL" id="BMNH01000008">
    <property type="protein sequence ID" value="GGO69595.1"/>
    <property type="molecule type" value="Genomic_DNA"/>
</dbReference>
<evidence type="ECO:0000313" key="4">
    <source>
        <dbReference type="Proteomes" id="UP000646523"/>
    </source>
</evidence>
<name>A0A917YY58_9ACTN</name>
<sequence length="103" mass="10783">MGSKVKRMLQVAAIGGIMAGAMVLPTTAAQATPSNCSSVPYGNGWSGWCGKGTGTYQVWARCYKINTLKYTIRHGPWRSPGGDRSNVSCQSTEEVGGGGIILS</sequence>
<evidence type="ECO:0000256" key="2">
    <source>
        <dbReference type="SAM" id="SignalP"/>
    </source>
</evidence>
<protein>
    <submittedName>
        <fullName evidence="3">Uncharacterized protein</fullName>
    </submittedName>
</protein>
<reference evidence="3" key="2">
    <citation type="submission" date="2020-09" db="EMBL/GenBank/DDBJ databases">
        <authorList>
            <person name="Sun Q."/>
            <person name="Zhou Y."/>
        </authorList>
    </citation>
    <scope>NUCLEOTIDE SEQUENCE</scope>
    <source>
        <strain evidence="3">CGMCC 4.7368</strain>
    </source>
</reference>
<feature type="signal peptide" evidence="2">
    <location>
        <begin position="1"/>
        <end position="28"/>
    </location>
</feature>